<dbReference type="RefSeq" id="XP_026277588.1">
    <property type="nucleotide sequence ID" value="XM_026421803.2"/>
</dbReference>
<name>A0A6J1SAD1_FRAOC</name>
<feature type="compositionally biased region" description="Low complexity" evidence="1">
    <location>
        <begin position="57"/>
        <end position="66"/>
    </location>
</feature>
<proteinExistence type="predicted"/>
<evidence type="ECO:0000313" key="2">
    <source>
        <dbReference type="Proteomes" id="UP000504606"/>
    </source>
</evidence>
<organism evidence="2 3">
    <name type="scientific">Frankliniella occidentalis</name>
    <name type="common">Western flower thrips</name>
    <name type="synonym">Euthrips occidentalis</name>
    <dbReference type="NCBI Taxonomy" id="133901"/>
    <lineage>
        <taxon>Eukaryota</taxon>
        <taxon>Metazoa</taxon>
        <taxon>Ecdysozoa</taxon>
        <taxon>Arthropoda</taxon>
        <taxon>Hexapoda</taxon>
        <taxon>Insecta</taxon>
        <taxon>Pterygota</taxon>
        <taxon>Neoptera</taxon>
        <taxon>Paraneoptera</taxon>
        <taxon>Thysanoptera</taxon>
        <taxon>Terebrantia</taxon>
        <taxon>Thripoidea</taxon>
        <taxon>Thripidae</taxon>
        <taxon>Frankliniella</taxon>
    </lineage>
</organism>
<feature type="compositionally biased region" description="Basic and acidic residues" evidence="1">
    <location>
        <begin position="139"/>
        <end position="159"/>
    </location>
</feature>
<dbReference type="GeneID" id="113205960"/>
<keyword evidence="2" id="KW-1185">Reference proteome</keyword>
<dbReference type="InterPro" id="IPR029160">
    <property type="entry name" value="UQCC4"/>
</dbReference>
<feature type="compositionally biased region" description="Polar residues" evidence="1">
    <location>
        <begin position="29"/>
        <end position="40"/>
    </location>
</feature>
<feature type="region of interest" description="Disordered" evidence="1">
    <location>
        <begin position="29"/>
        <end position="71"/>
    </location>
</feature>
<dbReference type="Pfam" id="PF15013">
    <property type="entry name" value="CCSMST1"/>
    <property type="match status" value="1"/>
</dbReference>
<evidence type="ECO:0000313" key="3">
    <source>
        <dbReference type="RefSeq" id="XP_026277588.1"/>
    </source>
</evidence>
<reference evidence="3" key="1">
    <citation type="submission" date="2025-08" db="UniProtKB">
        <authorList>
            <consortium name="RefSeq"/>
        </authorList>
    </citation>
    <scope>IDENTIFICATION</scope>
    <source>
        <tissue evidence="3">Whole organism</tissue>
    </source>
</reference>
<dbReference type="PANTHER" id="PTHR35268:SF1">
    <property type="entry name" value="UBIQUINOL-CYTOCHROME-C REDUCTASE COMPLEX ASSEMBLY FACTOR 4"/>
    <property type="match status" value="1"/>
</dbReference>
<feature type="region of interest" description="Disordered" evidence="1">
    <location>
        <begin position="130"/>
        <end position="159"/>
    </location>
</feature>
<protein>
    <submittedName>
        <fullName evidence="3">Uncharacterized protein LOC113205960</fullName>
    </submittedName>
</protein>
<evidence type="ECO:0000256" key="1">
    <source>
        <dbReference type="SAM" id="MobiDB-lite"/>
    </source>
</evidence>
<dbReference type="AlphaFoldDB" id="A0A6J1SAD1"/>
<sequence>MAARNFLSISERLLFQNYRSANRATNMTKAMRYSKQTSNPKTEKDNEDLDQPVQFTSSKASSWSSSDPDYGKYRTNCPKYEYLVIQISLATFLIYFCILREESDWDVGLYDPIYGKVPDLELVVLRQKKKTADAGGPHFSDEDSRRLEELEEEHGLRKQ</sequence>
<accession>A0A6J1SAD1</accession>
<dbReference type="PANTHER" id="PTHR35268">
    <property type="entry name" value="PROTEIN CCSMST1"/>
    <property type="match status" value="1"/>
</dbReference>
<gene>
    <name evidence="3" type="primary">LOC113205960</name>
</gene>
<dbReference type="KEGG" id="foc:113205960"/>
<dbReference type="Proteomes" id="UP000504606">
    <property type="component" value="Unplaced"/>
</dbReference>
<dbReference type="OrthoDB" id="5783753at2759"/>